<keyword evidence="17" id="KW-1185">Reference proteome</keyword>
<reference evidence="15 16" key="1">
    <citation type="submission" date="2016-12" db="EMBL/GenBank/DDBJ databases">
        <title>Analysis of the Molecular Diversity Among Cronobacter Species Isolated from Filth Flies Using a Pan Genomic DNA Microarray.</title>
        <authorList>
            <person name="Pava-Ripoll M."/>
            <person name="Tall B."/>
            <person name="Farber J."/>
            <person name="Fanning S."/>
            <person name="Lehner A."/>
            <person name="Stephan R."/>
            <person name="Pagotto F."/>
            <person name="Iverson C."/>
            <person name="Ziobro G."/>
            <person name="Miller A."/>
            <person name="Pearson R."/>
            <person name="Yan Q."/>
            <person name="Kim M."/>
            <person name="Jeong S."/>
            <person name="Park J."/>
            <person name="Jun S."/>
            <person name="Choi H."/>
            <person name="Chung T."/>
            <person name="Yoo Y."/>
            <person name="Park E."/>
            <person name="Hwang S."/>
            <person name="Lee B."/>
            <person name="Sathyamoorthy V."/>
            <person name="Carter L."/>
            <person name="Mammel M."/>
            <person name="Jackson S."/>
            <person name="Kothary M."/>
            <person name="Patel I."/>
            <person name="Grim C."/>
            <person name="Gopinath G."/>
            <person name="Gangiredla J."/>
            <person name="Chase H."/>
        </authorList>
    </citation>
    <scope>NUCLEOTIDE SEQUENCE [LARGE SCALE GENOMIC DNA]</scope>
    <source>
        <strain evidence="15 16">MOD1-Md1s</strain>
    </source>
</reference>
<keyword evidence="6" id="KW-0448">Lipopolysaccharide biosynthesis</keyword>
<dbReference type="NCBIfam" id="NF012015">
    <property type="entry name" value="PRK15471.1"/>
    <property type="match status" value="1"/>
</dbReference>
<dbReference type="InterPro" id="IPR050445">
    <property type="entry name" value="Bact_polysacc_biosynth/exp"/>
</dbReference>
<name>A0A2T7AXL3_9ENTR</name>
<evidence type="ECO:0000256" key="8">
    <source>
        <dbReference type="ARBA" id="ARBA00023136"/>
    </source>
</evidence>
<comment type="similarity">
    <text evidence="9">Belongs to the WzzB/Cld/Rol family.</text>
</comment>
<comment type="subcellular location">
    <subcellularLocation>
        <location evidence="1">Cell inner membrane</location>
        <topology evidence="1">Multi-pass membrane protein</topology>
    </subcellularLocation>
</comment>
<evidence type="ECO:0000313" key="17">
    <source>
        <dbReference type="Proteomes" id="UP000469927"/>
    </source>
</evidence>
<dbReference type="PANTHER" id="PTHR32309">
    <property type="entry name" value="TYROSINE-PROTEIN KINASE"/>
    <property type="match status" value="1"/>
</dbReference>
<evidence type="ECO:0000256" key="9">
    <source>
        <dbReference type="ARBA" id="ARBA00038118"/>
    </source>
</evidence>
<evidence type="ECO:0000256" key="4">
    <source>
        <dbReference type="ARBA" id="ARBA00022519"/>
    </source>
</evidence>
<accession>A0A2T7AXL3</accession>
<dbReference type="OrthoDB" id="6535795at2"/>
<feature type="transmembrane region" description="Helical" evidence="12">
    <location>
        <begin position="297"/>
        <end position="317"/>
    </location>
</feature>
<feature type="domain" description="Polysaccharide chain length determinant N-terminal" evidence="13">
    <location>
        <begin position="18"/>
        <end position="123"/>
    </location>
</feature>
<comment type="caution">
    <text evidence="15">The sequence shown here is derived from an EMBL/GenBank/DDBJ whole genome shotgun (WGS) entry which is preliminary data.</text>
</comment>
<keyword evidence="5 12" id="KW-0812">Transmembrane</keyword>
<dbReference type="AlphaFoldDB" id="A0A2T7AXL3"/>
<keyword evidence="4" id="KW-0997">Cell inner membrane</keyword>
<evidence type="ECO:0000313" key="16">
    <source>
        <dbReference type="Proteomes" id="UP000244378"/>
    </source>
</evidence>
<keyword evidence="8 12" id="KW-0472">Membrane</keyword>
<dbReference type="Gene3D" id="3.30.1890.10">
    <property type="entry name" value="FepE-like"/>
    <property type="match status" value="1"/>
</dbReference>
<dbReference type="EMBL" id="MSAE01000004">
    <property type="protein sequence ID" value="PUX17247.1"/>
    <property type="molecule type" value="Genomic_DNA"/>
</dbReference>
<evidence type="ECO:0000256" key="3">
    <source>
        <dbReference type="ARBA" id="ARBA00022475"/>
    </source>
</evidence>
<protein>
    <recommendedName>
        <fullName evidence="10">Chain length determinant protein</fullName>
    </recommendedName>
    <alternativeName>
        <fullName evidence="11">Polysaccharide antigen chain regulator</fullName>
    </alternativeName>
</protein>
<comment type="pathway">
    <text evidence="2">Bacterial outer membrane biogenesis; lipopolysaccharide biosynthesis.</text>
</comment>
<evidence type="ECO:0000256" key="12">
    <source>
        <dbReference type="SAM" id="Phobius"/>
    </source>
</evidence>
<reference evidence="14 17" key="2">
    <citation type="submission" date="2019-08" db="EMBL/GenBank/DDBJ databases">
        <title>Prevalence, distribution, and phylogeny of type two toxin-antitoxin genes possessed by Cronobacter species where C. sakazakii homologs follow sequence type lineages.</title>
        <authorList>
            <person name="Finkelstein S."/>
            <person name="Negrete F."/>
            <person name="Jang H."/>
            <person name="Gopinath G.R."/>
            <person name="Tall B.D."/>
        </authorList>
    </citation>
    <scope>NUCLEOTIDE SEQUENCE [LARGE SCALE GENOMIC DNA]</scope>
    <source>
        <strain evidence="14 17">MOD1_GK1257</strain>
    </source>
</reference>
<sequence>MSKEFQGGAIHHSNGNPEQIDLIDLLMQLWRGRLTIIATVIVMIVLAVLYLFVAKEKWTSTAIVTMPDAGQIASYNNAMNILYGNAAPNVTDVQQRVVGRFSSAFSALTETLQNQQEPEQLTIDMAVKGQPLPLKVTYQAQTPQAAQKKLAEYIQQVDEQIAKELNKDLTDNVTARAKELQESLSTQEKVAQEQKDLRIKQIAEALKFAQESNVTSPQMPQAQEVTQDTLFLLGSEALSSMIKNEATRPLVFSDAYYQTKQNLLDISKLKIDESSLHAYRYVMKPTEPLRRDSPKRALVLVLSVLLGGLIGAGIVLGRNALREHNSRQVR</sequence>
<dbReference type="RefSeq" id="WP_038862013.1">
    <property type="nucleotide sequence ID" value="NZ_JADKNN010000001.1"/>
</dbReference>
<feature type="transmembrane region" description="Helical" evidence="12">
    <location>
        <begin position="34"/>
        <end position="53"/>
    </location>
</feature>
<dbReference type="PANTHER" id="PTHR32309:SF29">
    <property type="entry name" value="CHAIN LENGTH DETERMINANT PROTEIN"/>
    <property type="match status" value="1"/>
</dbReference>
<dbReference type="GO" id="GO:0004713">
    <property type="term" value="F:protein tyrosine kinase activity"/>
    <property type="evidence" value="ECO:0007669"/>
    <property type="project" value="TreeGrafter"/>
</dbReference>
<dbReference type="Proteomes" id="UP000244378">
    <property type="component" value="Unassembled WGS sequence"/>
</dbReference>
<dbReference type="InterPro" id="IPR003856">
    <property type="entry name" value="LPS_length_determ_N"/>
</dbReference>
<evidence type="ECO:0000256" key="6">
    <source>
        <dbReference type="ARBA" id="ARBA00022985"/>
    </source>
</evidence>
<dbReference type="GO" id="GO:0009103">
    <property type="term" value="P:lipopolysaccharide biosynthetic process"/>
    <property type="evidence" value="ECO:0007669"/>
    <property type="project" value="UniProtKB-KW"/>
</dbReference>
<keyword evidence="7 12" id="KW-1133">Transmembrane helix</keyword>
<proteinExistence type="inferred from homology"/>
<dbReference type="Proteomes" id="UP000469927">
    <property type="component" value="Unassembled WGS sequence"/>
</dbReference>
<evidence type="ECO:0000256" key="5">
    <source>
        <dbReference type="ARBA" id="ARBA00022692"/>
    </source>
</evidence>
<organism evidence="15 16">
    <name type="scientific">Cronobacter muytjensii</name>
    <dbReference type="NCBI Taxonomy" id="413501"/>
    <lineage>
        <taxon>Bacteria</taxon>
        <taxon>Pseudomonadati</taxon>
        <taxon>Pseudomonadota</taxon>
        <taxon>Gammaproteobacteria</taxon>
        <taxon>Enterobacterales</taxon>
        <taxon>Enterobacteriaceae</taxon>
        <taxon>Cronobacter</taxon>
    </lineage>
</organism>
<evidence type="ECO:0000256" key="2">
    <source>
        <dbReference type="ARBA" id="ARBA00004756"/>
    </source>
</evidence>
<dbReference type="Pfam" id="PF02706">
    <property type="entry name" value="Wzz"/>
    <property type="match status" value="1"/>
</dbReference>
<evidence type="ECO:0000256" key="10">
    <source>
        <dbReference type="ARBA" id="ARBA00039982"/>
    </source>
</evidence>
<gene>
    <name evidence="14" type="primary">wzzB</name>
    <name evidence="15" type="ORF">AUN14_03575</name>
    <name evidence="14" type="ORF">FZI19_09405</name>
</gene>
<keyword evidence="3" id="KW-1003">Cell membrane</keyword>
<evidence type="ECO:0000256" key="1">
    <source>
        <dbReference type="ARBA" id="ARBA00004429"/>
    </source>
</evidence>
<evidence type="ECO:0000259" key="13">
    <source>
        <dbReference type="Pfam" id="PF02706"/>
    </source>
</evidence>
<dbReference type="SUPFAM" id="SSF160355">
    <property type="entry name" value="Bacterial polysaccharide co-polymerase-like"/>
    <property type="match status" value="1"/>
</dbReference>
<dbReference type="GeneID" id="92212473"/>
<evidence type="ECO:0000256" key="11">
    <source>
        <dbReference type="ARBA" id="ARBA00042235"/>
    </source>
</evidence>
<dbReference type="GO" id="GO:0005886">
    <property type="term" value="C:plasma membrane"/>
    <property type="evidence" value="ECO:0007669"/>
    <property type="project" value="UniProtKB-SubCell"/>
</dbReference>
<evidence type="ECO:0000256" key="7">
    <source>
        <dbReference type="ARBA" id="ARBA00022989"/>
    </source>
</evidence>
<evidence type="ECO:0000313" key="15">
    <source>
        <dbReference type="EMBL" id="PUX17247.1"/>
    </source>
</evidence>
<dbReference type="EMBL" id="WAGD01000024">
    <property type="protein sequence ID" value="KAB0880653.1"/>
    <property type="molecule type" value="Genomic_DNA"/>
</dbReference>
<evidence type="ECO:0000313" key="14">
    <source>
        <dbReference type="EMBL" id="KAB0880653.1"/>
    </source>
</evidence>